<reference evidence="2 4" key="3">
    <citation type="submission" date="2017-12" db="EMBL/GenBank/DDBJ databases">
        <title>Revising the taxonomy of the Acinetobacter lwoffii group: the description of Acinetobacter pseudolwoffii sp. nov. and emended description of Acinetobacter lwoffii.</title>
        <authorList>
            <person name="Nemec A."/>
        </authorList>
    </citation>
    <scope>NUCLEOTIDE SEQUENCE [LARGE SCALE GENOMIC DNA]</scope>
    <source>
        <strain evidence="2 4">ANC 5347</strain>
    </source>
</reference>
<dbReference type="Proteomes" id="UP000243446">
    <property type="component" value="Unassembled WGS sequence"/>
</dbReference>
<feature type="region of interest" description="Disordered" evidence="1">
    <location>
        <begin position="1"/>
        <end position="62"/>
    </location>
</feature>
<feature type="region of interest" description="Disordered" evidence="1">
    <location>
        <begin position="108"/>
        <end position="132"/>
    </location>
</feature>
<gene>
    <name evidence="2" type="ORF">CU320_01750</name>
    <name evidence="3" type="ORF">CWI32_07125</name>
</gene>
<evidence type="ECO:0000313" key="3">
    <source>
        <dbReference type="EMBL" id="PJO75299.1"/>
    </source>
</evidence>
<accession>A0A2H9YRN3</accession>
<evidence type="ECO:0000313" key="5">
    <source>
        <dbReference type="Proteomes" id="UP000243446"/>
    </source>
</evidence>
<evidence type="ECO:0000256" key="1">
    <source>
        <dbReference type="SAM" id="MobiDB-lite"/>
    </source>
</evidence>
<accession>A0A2H9UQY7</accession>
<sequence>MTNTNRPVTEFSHKTSTELPQERSEGLNIDPTDANARPDLNTPEKDNPNVPDMNEGKDNLAATGAGTVGGAAVGAVAGLVGGPPGAVVGGIIGGVVGGIAGNDIATSDRQKQADNYQHPEVRSEADNYQHPDQLIAEDNYWRDEYHNRPYFNETRNTYSDLDYDRDYRGAYRVGYENRAMYDRDTDFDHAEPELRTKWEQVKGESRLNWEEAKFAVKDAWHRLTR</sequence>
<dbReference type="EMBL" id="PGOZ01000001">
    <property type="protein sequence ID" value="PJI34084.1"/>
    <property type="molecule type" value="Genomic_DNA"/>
</dbReference>
<dbReference type="Proteomes" id="UP000242351">
    <property type="component" value="Unassembled WGS sequence"/>
</dbReference>
<evidence type="ECO:0000313" key="2">
    <source>
        <dbReference type="EMBL" id="PJI34084.1"/>
    </source>
</evidence>
<dbReference type="RefSeq" id="WP_100357098.1">
    <property type="nucleotide sequence ID" value="NZ_CBDBYO010000005.1"/>
</dbReference>
<organism evidence="2 4">
    <name type="scientific">Acinetobacter pseudolwoffii</name>
    <dbReference type="NCBI Taxonomy" id="2053287"/>
    <lineage>
        <taxon>Bacteria</taxon>
        <taxon>Pseudomonadati</taxon>
        <taxon>Pseudomonadota</taxon>
        <taxon>Gammaproteobacteria</taxon>
        <taxon>Moraxellales</taxon>
        <taxon>Moraxellaceae</taxon>
        <taxon>Acinetobacter</taxon>
    </lineage>
</organism>
<comment type="caution">
    <text evidence="2">The sequence shown here is derived from an EMBL/GenBank/DDBJ whole genome shotgun (WGS) entry which is preliminary data.</text>
</comment>
<feature type="compositionally biased region" description="Basic and acidic residues" evidence="1">
    <location>
        <begin position="108"/>
        <end position="129"/>
    </location>
</feature>
<evidence type="ECO:0008006" key="6">
    <source>
        <dbReference type="Google" id="ProtNLM"/>
    </source>
</evidence>
<reference evidence="3 5" key="1">
    <citation type="submission" date="2017-11" db="EMBL/GenBank/DDBJ databases">
        <title>Revising the taxonomy of the Acinetobacter lwoffii group: the description of Acinetobacter pseudolwoffii sp. nov. and emended description of Acinetobacter lwoffii.</title>
        <authorList>
            <person name="Nemec A."/>
            <person name="Radolfova-Krizova L."/>
        </authorList>
    </citation>
    <scope>NUCLEOTIDE SEQUENCE [LARGE SCALE GENOMIC DNA]</scope>
    <source>
        <strain evidence="3 5">ANC 5044</strain>
    </source>
</reference>
<reference evidence="2 4" key="2">
    <citation type="submission" date="2017-11" db="EMBL/GenBank/DDBJ databases">
        <authorList>
            <person name="Han C.G."/>
        </authorList>
    </citation>
    <scope>NUCLEOTIDE SEQUENCE [LARGE SCALE GENOMIC DNA]</scope>
    <source>
        <strain evidence="2 4">ANC 5347</strain>
    </source>
</reference>
<dbReference type="AlphaFoldDB" id="A0A2H9UQY7"/>
<name>A0A2H9UQY7_9GAMM</name>
<proteinExistence type="predicted"/>
<evidence type="ECO:0000313" key="4">
    <source>
        <dbReference type="Proteomes" id="UP000242351"/>
    </source>
</evidence>
<dbReference type="GeneID" id="97178056"/>
<dbReference type="EMBL" id="PHRG01000003">
    <property type="protein sequence ID" value="PJO75299.1"/>
    <property type="molecule type" value="Genomic_DNA"/>
</dbReference>
<protein>
    <recommendedName>
        <fullName evidence="6">Glycine zipper domain-containing protein</fullName>
    </recommendedName>
</protein>
<feature type="compositionally biased region" description="Basic and acidic residues" evidence="1">
    <location>
        <begin position="11"/>
        <end position="25"/>
    </location>
</feature>